<evidence type="ECO:0000313" key="2">
    <source>
        <dbReference type="EMBL" id="MDN4014174.1"/>
    </source>
</evidence>
<evidence type="ECO:0000256" key="1">
    <source>
        <dbReference type="SAM" id="Phobius"/>
    </source>
</evidence>
<dbReference type="AlphaFoldDB" id="A0AAJ1R5T4"/>
<keyword evidence="1" id="KW-1133">Transmembrane helix</keyword>
<proteinExistence type="predicted"/>
<sequence length="335" mass="38864">MFKLFDEKINGFLFIIIFPFLLFFMSYYGFETSYVVGIKSWEKAPDFMFSSVYAYRVIPNYLSVHVTEAITSIVNNDLPFAKSFLLKQGSLFYHSTFLINVFFFLLTSVILDKILELKPVEILSNQKIRRMVHLIAVFFIVILQYVPTNCDCIAIFFYVFGIFLTLKYLQHKKPTDLLGLSIVIFISTFVRETACLNIAFFAAVFIDPENLKNKNFAFIKETFLLVIAFVLPYIALRLVIPQKASFVEGIYLIKNFTSPYNLTGLLFGILGVYFSYSFSDETGKMMMKKYLFFALPYLLMITLVGLFWETRLFMPLLITGIVTASYQFKNSLPER</sequence>
<dbReference type="Proteomes" id="UP001225933">
    <property type="component" value="Unassembled WGS sequence"/>
</dbReference>
<organism evidence="2 3">
    <name type="scientific">Chryseobacterium gambrini</name>
    <dbReference type="NCBI Taxonomy" id="373672"/>
    <lineage>
        <taxon>Bacteria</taxon>
        <taxon>Pseudomonadati</taxon>
        <taxon>Bacteroidota</taxon>
        <taxon>Flavobacteriia</taxon>
        <taxon>Flavobacteriales</taxon>
        <taxon>Weeksellaceae</taxon>
        <taxon>Chryseobacterium group</taxon>
        <taxon>Chryseobacterium</taxon>
    </lineage>
</organism>
<keyword evidence="1" id="KW-0472">Membrane</keyword>
<keyword evidence="1" id="KW-0812">Transmembrane</keyword>
<feature type="transmembrane region" description="Helical" evidence="1">
    <location>
        <begin position="131"/>
        <end position="147"/>
    </location>
</feature>
<feature type="transmembrane region" description="Helical" evidence="1">
    <location>
        <begin position="177"/>
        <end position="206"/>
    </location>
</feature>
<feature type="transmembrane region" description="Helical" evidence="1">
    <location>
        <begin position="260"/>
        <end position="278"/>
    </location>
</feature>
<name>A0AAJ1R5T4_9FLAO</name>
<comment type="caution">
    <text evidence="2">The sequence shown here is derived from an EMBL/GenBank/DDBJ whole genome shotgun (WGS) entry which is preliminary data.</text>
</comment>
<feature type="transmembrane region" description="Helical" evidence="1">
    <location>
        <begin position="91"/>
        <end position="111"/>
    </location>
</feature>
<dbReference type="EMBL" id="JAUHGV010000025">
    <property type="protein sequence ID" value="MDN4014174.1"/>
    <property type="molecule type" value="Genomic_DNA"/>
</dbReference>
<feature type="transmembrane region" description="Helical" evidence="1">
    <location>
        <begin position="290"/>
        <end position="308"/>
    </location>
</feature>
<reference evidence="2" key="1">
    <citation type="submission" date="2023-06" db="EMBL/GenBank/DDBJ databases">
        <title>Two Chryseobacterium gambrini strains from China.</title>
        <authorList>
            <person name="Zeng J."/>
            <person name="Wu Y."/>
        </authorList>
    </citation>
    <scope>NUCLEOTIDE SEQUENCE</scope>
    <source>
        <strain evidence="2">SQ219</strain>
    </source>
</reference>
<dbReference type="RefSeq" id="WP_214587504.1">
    <property type="nucleotide sequence ID" value="NZ_JAUHGV010000025.1"/>
</dbReference>
<feature type="transmembrane region" description="Helical" evidence="1">
    <location>
        <begin position="12"/>
        <end position="30"/>
    </location>
</feature>
<evidence type="ECO:0000313" key="3">
    <source>
        <dbReference type="Proteomes" id="UP001225933"/>
    </source>
</evidence>
<accession>A0AAJ1R5T4</accession>
<gene>
    <name evidence="2" type="ORF">QX233_17010</name>
</gene>
<protein>
    <submittedName>
        <fullName evidence="2">Uncharacterized protein</fullName>
    </submittedName>
</protein>
<feature type="transmembrane region" description="Helical" evidence="1">
    <location>
        <begin position="218"/>
        <end position="240"/>
    </location>
</feature>